<proteinExistence type="predicted"/>
<evidence type="ECO:0000313" key="1">
    <source>
        <dbReference type="EMBL" id="MDQ4215436.1"/>
    </source>
</evidence>
<organism evidence="1 2">
    <name type="scientific">Microbacterium capsulatum</name>
    <dbReference type="NCBI Taxonomy" id="3041921"/>
    <lineage>
        <taxon>Bacteria</taxon>
        <taxon>Bacillati</taxon>
        <taxon>Actinomycetota</taxon>
        <taxon>Actinomycetes</taxon>
        <taxon>Micrococcales</taxon>
        <taxon>Microbacteriaceae</taxon>
        <taxon>Microbacterium</taxon>
    </lineage>
</organism>
<reference evidence="1 2" key="1">
    <citation type="submission" date="2023-08" db="EMBL/GenBank/DDBJ databases">
        <title>Microbacterium sp. nov., isolated from a waste landfill.</title>
        <authorList>
            <person name="Wen W."/>
        </authorList>
    </citation>
    <scope>NUCLEOTIDE SEQUENCE [LARGE SCALE GENOMIC DNA]</scope>
    <source>
        <strain evidence="1 2">ASV81</strain>
    </source>
</reference>
<protein>
    <submittedName>
        <fullName evidence="1">Uncharacterized protein</fullName>
    </submittedName>
</protein>
<dbReference type="EMBL" id="JAVFCB010000010">
    <property type="protein sequence ID" value="MDQ4215436.1"/>
    <property type="molecule type" value="Genomic_DNA"/>
</dbReference>
<gene>
    <name evidence="1" type="ORF">RBR11_16070</name>
</gene>
<comment type="caution">
    <text evidence="1">The sequence shown here is derived from an EMBL/GenBank/DDBJ whole genome shotgun (WGS) entry which is preliminary data.</text>
</comment>
<accession>A0ABU0XK07</accession>
<keyword evidence="2" id="KW-1185">Reference proteome</keyword>
<dbReference type="Proteomes" id="UP001230289">
    <property type="component" value="Unassembled WGS sequence"/>
</dbReference>
<evidence type="ECO:0000313" key="2">
    <source>
        <dbReference type="Proteomes" id="UP001230289"/>
    </source>
</evidence>
<dbReference type="RefSeq" id="WP_308490384.1">
    <property type="nucleotide sequence ID" value="NZ_JAVFCB010000010.1"/>
</dbReference>
<sequence>MEWDRLFEDLEDQIASGWEAERAALDAEAERLRIARLDLRTRLGALAADGAAVSAVLTDSTRLSGRLRAVGADWSALQPHDARGLVLLPSHAVELWAVDHGAMLSSGAGSEPLSPLRERMTFGFVVRDIARRRSGVTVQTCSGALLTGTIDRAGADHLDLALHDAGAPRRARAVTGFRLVPFASVLSITTDGPAPAIAD</sequence>
<name>A0ABU0XK07_9MICO</name>